<dbReference type="InterPro" id="IPR051312">
    <property type="entry name" value="Diverse_Substr_Oxidored"/>
</dbReference>
<feature type="domain" description="FAD-binding PCMH-type" evidence="2">
    <location>
        <begin position="1"/>
        <end position="221"/>
    </location>
</feature>
<evidence type="ECO:0000256" key="1">
    <source>
        <dbReference type="ARBA" id="ARBA00022827"/>
    </source>
</evidence>
<evidence type="ECO:0000313" key="3">
    <source>
        <dbReference type="EMBL" id="MBA2880949.1"/>
    </source>
</evidence>
<dbReference type="Gene3D" id="3.30.465.10">
    <property type="match status" value="2"/>
</dbReference>
<dbReference type="EC" id="1.17.1.4" evidence="3"/>
<dbReference type="Gene3D" id="3.30.390.50">
    <property type="entry name" value="CO dehydrogenase flavoprotein, C-terminal domain"/>
    <property type="match status" value="1"/>
</dbReference>
<name>A0A7W0C852_9BACT</name>
<dbReference type="InterPro" id="IPR016167">
    <property type="entry name" value="FAD-bd_PCMH_sub1"/>
</dbReference>
<proteinExistence type="predicted"/>
<dbReference type="PANTHER" id="PTHR42659">
    <property type="entry name" value="XANTHINE DEHYDROGENASE SUBUNIT C-RELATED"/>
    <property type="match status" value="1"/>
</dbReference>
<gene>
    <name evidence="3" type="ORF">HNR65_001275</name>
</gene>
<dbReference type="SUPFAM" id="SSF56176">
    <property type="entry name" value="FAD-binding/transporter-associated domain-like"/>
    <property type="match status" value="1"/>
</dbReference>
<protein>
    <submittedName>
        <fullName evidence="3">Xanthine dehydrogenase YagS FAD-binding subunit</fullName>
        <ecNumber evidence="3">1.17.1.4</ecNumber>
    </submittedName>
</protein>
<dbReference type="InterPro" id="IPR036683">
    <property type="entry name" value="CO_DH_flav_C_dom_sf"/>
</dbReference>
<keyword evidence="1" id="KW-0285">Flavoprotein</keyword>
<dbReference type="PROSITE" id="PS51387">
    <property type="entry name" value="FAD_PCMH"/>
    <property type="match status" value="1"/>
</dbReference>
<organism evidence="3 4">
    <name type="scientific">Desulfosalsimonas propionicica</name>
    <dbReference type="NCBI Taxonomy" id="332175"/>
    <lineage>
        <taxon>Bacteria</taxon>
        <taxon>Pseudomonadati</taxon>
        <taxon>Thermodesulfobacteriota</taxon>
        <taxon>Desulfobacteria</taxon>
        <taxon>Desulfobacterales</taxon>
        <taxon>Desulfosalsimonadaceae</taxon>
        <taxon>Desulfosalsimonas</taxon>
    </lineage>
</organism>
<dbReference type="Gene3D" id="3.30.43.10">
    <property type="entry name" value="Uridine Diphospho-n-acetylenolpyruvylglucosamine Reductase, domain 2"/>
    <property type="match status" value="1"/>
</dbReference>
<dbReference type="Pfam" id="PF00941">
    <property type="entry name" value="FAD_binding_5"/>
    <property type="match status" value="1"/>
</dbReference>
<dbReference type="Pfam" id="PF03450">
    <property type="entry name" value="CO_deh_flav_C"/>
    <property type="match status" value="1"/>
</dbReference>
<dbReference type="InterPro" id="IPR005107">
    <property type="entry name" value="CO_DH_flav_C"/>
</dbReference>
<dbReference type="GO" id="GO:0071949">
    <property type="term" value="F:FAD binding"/>
    <property type="evidence" value="ECO:0007669"/>
    <property type="project" value="InterPro"/>
</dbReference>
<keyword evidence="1" id="KW-0274">FAD</keyword>
<accession>A0A7W0C852</accession>
<sequence>MLPHFSYVRPETVKDTIRHLNTKGAAVHAGGTDLIGCLREKIMNVDKVVSLSALAELCEIKKTAGGGLSIGALATITQVAESPLVREKYPGLARGAAEVASPQLRNQGTLGGNLCQKPRCWYYRGEFACLRKGGNICYAIDGENQFHAIFGHDRICAITHPSDTAPPLAALRAKVRIAGPDGARSIAVANLHVLPKQNVHAETVLKPGEIITRIELPPPGENLYSAYRKVRARRSWDFALAGLALAFETDGGRVKNARVFLSGAAPVPWRSRAVEQAVNGQRLNDTTIAEAAEAVIQEADPLSENAYKLNLFKGVVEEQLHAAATAA</sequence>
<dbReference type="SUPFAM" id="SSF55447">
    <property type="entry name" value="CO dehydrogenase flavoprotein C-terminal domain-like"/>
    <property type="match status" value="1"/>
</dbReference>
<keyword evidence="3" id="KW-0560">Oxidoreductase</keyword>
<dbReference type="Proteomes" id="UP000525298">
    <property type="component" value="Unassembled WGS sequence"/>
</dbReference>
<dbReference type="InterPro" id="IPR002346">
    <property type="entry name" value="Mopterin_DH_FAD-bd"/>
</dbReference>
<dbReference type="RefSeq" id="WP_181550622.1">
    <property type="nucleotide sequence ID" value="NZ_JACDUS010000003.1"/>
</dbReference>
<dbReference type="AlphaFoldDB" id="A0A7W0C852"/>
<evidence type="ECO:0000313" key="4">
    <source>
        <dbReference type="Proteomes" id="UP000525298"/>
    </source>
</evidence>
<dbReference type="SMART" id="SM01092">
    <property type="entry name" value="CO_deh_flav_C"/>
    <property type="match status" value="1"/>
</dbReference>
<dbReference type="PANTHER" id="PTHR42659:SF9">
    <property type="entry name" value="XANTHINE DEHYDROGENASE FAD-BINDING SUBUNIT XDHB-RELATED"/>
    <property type="match status" value="1"/>
</dbReference>
<keyword evidence="4" id="KW-1185">Reference proteome</keyword>
<comment type="caution">
    <text evidence="3">The sequence shown here is derived from an EMBL/GenBank/DDBJ whole genome shotgun (WGS) entry which is preliminary data.</text>
</comment>
<reference evidence="3 4" key="1">
    <citation type="submission" date="2020-07" db="EMBL/GenBank/DDBJ databases">
        <title>Genomic Encyclopedia of Type Strains, Phase IV (KMG-IV): sequencing the most valuable type-strain genomes for metagenomic binning, comparative biology and taxonomic classification.</title>
        <authorList>
            <person name="Goeker M."/>
        </authorList>
    </citation>
    <scope>NUCLEOTIDE SEQUENCE [LARGE SCALE GENOMIC DNA]</scope>
    <source>
        <strain evidence="3 4">DSM 17721</strain>
    </source>
</reference>
<dbReference type="EMBL" id="JACDUS010000003">
    <property type="protein sequence ID" value="MBA2880949.1"/>
    <property type="molecule type" value="Genomic_DNA"/>
</dbReference>
<dbReference type="InterPro" id="IPR016169">
    <property type="entry name" value="FAD-bd_PCMH_sub2"/>
</dbReference>
<dbReference type="GO" id="GO:0004854">
    <property type="term" value="F:xanthine dehydrogenase activity"/>
    <property type="evidence" value="ECO:0007669"/>
    <property type="project" value="UniProtKB-EC"/>
</dbReference>
<dbReference type="InterPro" id="IPR036318">
    <property type="entry name" value="FAD-bd_PCMH-like_sf"/>
</dbReference>
<evidence type="ECO:0000259" key="2">
    <source>
        <dbReference type="PROSITE" id="PS51387"/>
    </source>
</evidence>
<dbReference type="InterPro" id="IPR016166">
    <property type="entry name" value="FAD-bd_PCMH"/>
</dbReference>